<comment type="caution">
    <text evidence="9">The sequence shown here is derived from an EMBL/GenBank/DDBJ whole genome shotgun (WGS) entry which is preliminary data.</text>
</comment>
<dbReference type="SUPFAM" id="SSF46589">
    <property type="entry name" value="tRNA-binding arm"/>
    <property type="match status" value="1"/>
</dbReference>
<keyword evidence="3" id="KW-0547">Nucleotide-binding</keyword>
<dbReference type="InterPro" id="IPR004188">
    <property type="entry name" value="Phe-tRNA_ligase_II_N"/>
</dbReference>
<dbReference type="GO" id="GO:0004826">
    <property type="term" value="F:phenylalanine-tRNA ligase activity"/>
    <property type="evidence" value="ECO:0007669"/>
    <property type="project" value="UniProtKB-EC"/>
</dbReference>
<evidence type="ECO:0000256" key="2">
    <source>
        <dbReference type="ARBA" id="ARBA00022598"/>
    </source>
</evidence>
<proteinExistence type="predicted"/>
<dbReference type="GO" id="GO:0005737">
    <property type="term" value="C:cytoplasm"/>
    <property type="evidence" value="ECO:0007669"/>
    <property type="project" value="InterPro"/>
</dbReference>
<comment type="catalytic activity">
    <reaction evidence="7">
        <text>tRNA(Phe) + L-phenylalanine + ATP = L-phenylalanyl-tRNA(Phe) + AMP + diphosphate + H(+)</text>
        <dbReference type="Rhea" id="RHEA:19413"/>
        <dbReference type="Rhea" id="RHEA-COMP:9668"/>
        <dbReference type="Rhea" id="RHEA-COMP:9699"/>
        <dbReference type="ChEBI" id="CHEBI:15378"/>
        <dbReference type="ChEBI" id="CHEBI:30616"/>
        <dbReference type="ChEBI" id="CHEBI:33019"/>
        <dbReference type="ChEBI" id="CHEBI:58095"/>
        <dbReference type="ChEBI" id="CHEBI:78442"/>
        <dbReference type="ChEBI" id="CHEBI:78531"/>
        <dbReference type="ChEBI" id="CHEBI:456215"/>
        <dbReference type="EC" id="6.1.1.20"/>
    </reaction>
</comment>
<dbReference type="CDD" id="cd00496">
    <property type="entry name" value="PheRS_alpha_core"/>
    <property type="match status" value="1"/>
</dbReference>
<evidence type="ECO:0000313" key="9">
    <source>
        <dbReference type="EMBL" id="PJE67039.1"/>
    </source>
</evidence>
<keyword evidence="4" id="KW-0067">ATP-binding</keyword>
<dbReference type="Proteomes" id="UP000229766">
    <property type="component" value="Unassembled WGS sequence"/>
</dbReference>
<dbReference type="GO" id="GO:0006432">
    <property type="term" value="P:phenylalanyl-tRNA aminoacylation"/>
    <property type="evidence" value="ECO:0007669"/>
    <property type="project" value="InterPro"/>
</dbReference>
<evidence type="ECO:0000259" key="8">
    <source>
        <dbReference type="PROSITE" id="PS50862"/>
    </source>
</evidence>
<dbReference type="Gene3D" id="3.30.930.10">
    <property type="entry name" value="Bira Bifunctional Protein, Domain 2"/>
    <property type="match status" value="1"/>
</dbReference>
<keyword evidence="5" id="KW-0648">Protein biosynthesis</keyword>
<dbReference type="InterPro" id="IPR006195">
    <property type="entry name" value="aa-tRNA-synth_II"/>
</dbReference>
<dbReference type="PROSITE" id="PS50862">
    <property type="entry name" value="AA_TRNA_LIGASE_II"/>
    <property type="match status" value="1"/>
</dbReference>
<gene>
    <name evidence="9" type="ORF">COU93_00930</name>
</gene>
<dbReference type="EC" id="6.1.1.20" evidence="1"/>
<dbReference type="InterPro" id="IPR045864">
    <property type="entry name" value="aa-tRNA-synth_II/BPL/LPL"/>
</dbReference>
<keyword evidence="2 9" id="KW-0436">Ligase</keyword>
<protein>
    <recommendedName>
        <fullName evidence="1">phenylalanine--tRNA ligase</fullName>
        <ecNumber evidence="1">6.1.1.20</ecNumber>
    </recommendedName>
</protein>
<organism evidence="9 10">
    <name type="scientific">Candidatus Shapirobacteria bacterium CG10_big_fil_rev_8_21_14_0_10_36_6</name>
    <dbReference type="NCBI Taxonomy" id="1974886"/>
    <lineage>
        <taxon>Bacteria</taxon>
        <taxon>Candidatus Shapironibacteriota</taxon>
    </lineage>
</organism>
<keyword evidence="6" id="KW-0030">Aminoacyl-tRNA synthetase</keyword>
<evidence type="ECO:0000256" key="4">
    <source>
        <dbReference type="ARBA" id="ARBA00022840"/>
    </source>
</evidence>
<dbReference type="GO" id="GO:0000049">
    <property type="term" value="F:tRNA binding"/>
    <property type="evidence" value="ECO:0007669"/>
    <property type="project" value="InterPro"/>
</dbReference>
<dbReference type="Pfam" id="PF01409">
    <property type="entry name" value="tRNA-synt_2d"/>
    <property type="match status" value="1"/>
</dbReference>
<reference evidence="10" key="1">
    <citation type="submission" date="2017-09" db="EMBL/GenBank/DDBJ databases">
        <title>Depth-based differentiation of microbial function through sediment-hosted aquifers and enrichment of novel symbionts in the deep terrestrial subsurface.</title>
        <authorList>
            <person name="Probst A.J."/>
            <person name="Ladd B."/>
            <person name="Jarett J.K."/>
            <person name="Geller-Mcgrath D.E."/>
            <person name="Sieber C.M.K."/>
            <person name="Emerson J.B."/>
            <person name="Anantharaman K."/>
            <person name="Thomas B.C."/>
            <person name="Malmstrom R."/>
            <person name="Stieglmeier M."/>
            <person name="Klingl A."/>
            <person name="Woyke T."/>
            <person name="Ryan C.M."/>
            <person name="Banfield J.F."/>
        </authorList>
    </citation>
    <scope>NUCLEOTIDE SEQUENCE [LARGE SCALE GENOMIC DNA]</scope>
</reference>
<dbReference type="AlphaFoldDB" id="A0A2M8L294"/>
<name>A0A2M8L294_9BACT</name>
<dbReference type="SUPFAM" id="SSF55681">
    <property type="entry name" value="Class II aaRS and biotin synthetases"/>
    <property type="match status" value="1"/>
</dbReference>
<evidence type="ECO:0000256" key="6">
    <source>
        <dbReference type="ARBA" id="ARBA00023146"/>
    </source>
</evidence>
<dbReference type="PANTHER" id="PTHR11538">
    <property type="entry name" value="PHENYLALANYL-TRNA SYNTHETASE"/>
    <property type="match status" value="1"/>
</dbReference>
<dbReference type="InterPro" id="IPR002319">
    <property type="entry name" value="Phenylalanyl-tRNA_Synthase"/>
</dbReference>
<sequence length="342" mass="39128">MIYRQMDLNKIKTDYNEKINKAENSAELELIRIELLGRNGLINKLFTEIKTAPNPKEYGQQLNSLKNELENIIKEKSNNTINVDSKIENCKLKIVNSFGLPKVGHLHPITITERQLNEVFRKLGFSIYNSPEIVTNEYNFLRLNVPQNHPAMDMQDTIYIKQPQCLLRTQTSTIESYLLQQQSKNLPIRAAFPGCVYRNEKVNRSNHFVFHQYQAVVVDKGVTMKDLIGTMDLMFKTLYGPSVVVRYRCKYYPEVEPGVGPDMQCFNCKGKGCVLCKYAGWIEMGGSGMIHPKVLQMAGIDPKIYSGFAFGMGLDRWTMAENYITDIRTLMGGNLAYKPNEL</sequence>
<evidence type="ECO:0000256" key="3">
    <source>
        <dbReference type="ARBA" id="ARBA00022741"/>
    </source>
</evidence>
<evidence type="ECO:0000256" key="5">
    <source>
        <dbReference type="ARBA" id="ARBA00022917"/>
    </source>
</evidence>
<dbReference type="PANTHER" id="PTHR11538:SF41">
    <property type="entry name" value="PHENYLALANINE--TRNA LIGASE, MITOCHONDRIAL"/>
    <property type="match status" value="1"/>
</dbReference>
<evidence type="ECO:0000256" key="1">
    <source>
        <dbReference type="ARBA" id="ARBA00012814"/>
    </source>
</evidence>
<accession>A0A2M8L294</accession>
<evidence type="ECO:0000256" key="7">
    <source>
        <dbReference type="ARBA" id="ARBA00049255"/>
    </source>
</evidence>
<dbReference type="GO" id="GO:0005524">
    <property type="term" value="F:ATP binding"/>
    <property type="evidence" value="ECO:0007669"/>
    <property type="project" value="UniProtKB-KW"/>
</dbReference>
<feature type="domain" description="Aminoacyl-transfer RNA synthetases class-II family profile" evidence="8">
    <location>
        <begin position="113"/>
        <end position="339"/>
    </location>
</feature>
<dbReference type="InterPro" id="IPR010978">
    <property type="entry name" value="tRNA-bd_arm"/>
</dbReference>
<dbReference type="Pfam" id="PF02912">
    <property type="entry name" value="Phe_tRNA-synt_N"/>
    <property type="match status" value="1"/>
</dbReference>
<evidence type="ECO:0000313" key="10">
    <source>
        <dbReference type="Proteomes" id="UP000229766"/>
    </source>
</evidence>
<dbReference type="EMBL" id="PFEI01000058">
    <property type="protein sequence ID" value="PJE67039.1"/>
    <property type="molecule type" value="Genomic_DNA"/>
</dbReference>